<evidence type="ECO:0000259" key="8">
    <source>
        <dbReference type="PROSITE" id="PS50110"/>
    </source>
</evidence>
<dbReference type="Proteomes" id="UP000198575">
    <property type="component" value="Unassembled WGS sequence"/>
</dbReference>
<dbReference type="Pfam" id="PF00072">
    <property type="entry name" value="Response_reg"/>
    <property type="match status" value="1"/>
</dbReference>
<keyword evidence="1 6" id="KW-0597">Phosphoprotein</keyword>
<name>A0A1I4Y7C5_9GAMM</name>
<dbReference type="STRING" id="578942.SAMN05216289_11561"/>
<keyword evidence="4" id="KW-0238">DNA-binding</keyword>
<dbReference type="GO" id="GO:0006355">
    <property type="term" value="P:regulation of DNA-templated transcription"/>
    <property type="evidence" value="ECO:0007669"/>
    <property type="project" value="TreeGrafter"/>
</dbReference>
<dbReference type="InterPro" id="IPR011006">
    <property type="entry name" value="CheY-like_superfamily"/>
</dbReference>
<feature type="modified residue" description="4-aspartylphosphate" evidence="6">
    <location>
        <position position="52"/>
    </location>
</feature>
<dbReference type="OrthoDB" id="9802426at2"/>
<evidence type="ECO:0000256" key="3">
    <source>
        <dbReference type="ARBA" id="ARBA00023015"/>
    </source>
</evidence>
<dbReference type="AlphaFoldDB" id="A0A1I4Y7C5"/>
<dbReference type="InterPro" id="IPR002197">
    <property type="entry name" value="HTH_Fis"/>
</dbReference>
<evidence type="ECO:0000256" key="7">
    <source>
        <dbReference type="SAM" id="MobiDB-lite"/>
    </source>
</evidence>
<evidence type="ECO:0000313" key="9">
    <source>
        <dbReference type="EMBL" id="SFN33885.1"/>
    </source>
</evidence>
<dbReference type="GO" id="GO:0000976">
    <property type="term" value="F:transcription cis-regulatory region binding"/>
    <property type="evidence" value="ECO:0007669"/>
    <property type="project" value="TreeGrafter"/>
</dbReference>
<feature type="compositionally biased region" description="Basic residues" evidence="7">
    <location>
        <begin position="162"/>
        <end position="173"/>
    </location>
</feature>
<dbReference type="PRINTS" id="PR01590">
    <property type="entry name" value="HTHFIS"/>
</dbReference>
<dbReference type="InterPro" id="IPR001789">
    <property type="entry name" value="Sig_transdc_resp-reg_receiver"/>
</dbReference>
<reference evidence="9 10" key="1">
    <citation type="submission" date="2016-10" db="EMBL/GenBank/DDBJ databases">
        <authorList>
            <person name="de Groot N.N."/>
        </authorList>
    </citation>
    <scope>NUCLEOTIDE SEQUENCE [LARGE SCALE GENOMIC DNA]</scope>
    <source>
        <strain evidence="9 10">CGMCC 1.7659</strain>
    </source>
</reference>
<dbReference type="RefSeq" id="WP_092408059.1">
    <property type="nucleotide sequence ID" value="NZ_FOVF01000015.1"/>
</dbReference>
<evidence type="ECO:0000256" key="1">
    <source>
        <dbReference type="ARBA" id="ARBA00022553"/>
    </source>
</evidence>
<dbReference type="Gene3D" id="3.40.50.2300">
    <property type="match status" value="1"/>
</dbReference>
<dbReference type="PANTHER" id="PTHR48111:SF1">
    <property type="entry name" value="TWO-COMPONENT RESPONSE REGULATOR ORR33"/>
    <property type="match status" value="1"/>
</dbReference>
<dbReference type="InterPro" id="IPR039420">
    <property type="entry name" value="WalR-like"/>
</dbReference>
<evidence type="ECO:0000313" key="10">
    <source>
        <dbReference type="Proteomes" id="UP000198575"/>
    </source>
</evidence>
<gene>
    <name evidence="9" type="ORF">SAMN05216289_11561</name>
</gene>
<feature type="domain" description="Response regulatory" evidence="8">
    <location>
        <begin position="3"/>
        <end position="117"/>
    </location>
</feature>
<feature type="region of interest" description="Disordered" evidence="7">
    <location>
        <begin position="162"/>
        <end position="182"/>
    </location>
</feature>
<accession>A0A1I4Y7C5</accession>
<keyword evidence="5" id="KW-0804">Transcription</keyword>
<dbReference type="GO" id="GO:0005829">
    <property type="term" value="C:cytosol"/>
    <property type="evidence" value="ECO:0007669"/>
    <property type="project" value="TreeGrafter"/>
</dbReference>
<dbReference type="EMBL" id="FOVF01000015">
    <property type="protein sequence ID" value="SFN33885.1"/>
    <property type="molecule type" value="Genomic_DNA"/>
</dbReference>
<protein>
    <submittedName>
        <fullName evidence="9">Two-component system, response regulator RegA</fullName>
    </submittedName>
</protein>
<keyword evidence="10" id="KW-1185">Reference proteome</keyword>
<dbReference type="PANTHER" id="PTHR48111">
    <property type="entry name" value="REGULATOR OF RPOS"/>
    <property type="match status" value="1"/>
</dbReference>
<keyword evidence="3" id="KW-0805">Transcription regulation</keyword>
<organism evidence="9 10">
    <name type="scientific">Dokdonella immobilis</name>
    <dbReference type="NCBI Taxonomy" id="578942"/>
    <lineage>
        <taxon>Bacteria</taxon>
        <taxon>Pseudomonadati</taxon>
        <taxon>Pseudomonadota</taxon>
        <taxon>Gammaproteobacteria</taxon>
        <taxon>Lysobacterales</taxon>
        <taxon>Rhodanobacteraceae</taxon>
        <taxon>Dokdonella</taxon>
    </lineage>
</organism>
<dbReference type="SMART" id="SM00448">
    <property type="entry name" value="REC"/>
    <property type="match status" value="1"/>
</dbReference>
<keyword evidence="2" id="KW-0902">Two-component regulatory system</keyword>
<proteinExistence type="predicted"/>
<evidence type="ECO:0000256" key="5">
    <source>
        <dbReference type="ARBA" id="ARBA00023163"/>
    </source>
</evidence>
<evidence type="ECO:0000256" key="4">
    <source>
        <dbReference type="ARBA" id="ARBA00023125"/>
    </source>
</evidence>
<dbReference type="Gene3D" id="1.10.10.60">
    <property type="entry name" value="Homeodomain-like"/>
    <property type="match status" value="1"/>
</dbReference>
<dbReference type="PROSITE" id="PS50110">
    <property type="entry name" value="RESPONSE_REGULATORY"/>
    <property type="match status" value="1"/>
</dbReference>
<sequence>MKTCLLIDDDALYLSALKRSLERRGYRVETAMTSVEAIAAATAHAPDFALVDLKLAEDSGLDLVGPLREAHAATRIVLVTGYASVATAVEAIKRGADHYLAKPTTVDAILRAIGEKEGAEPEPEDTMTPLSRLEWEHIQQAMIDSQGNISAAARLLGMHRRSLQRKLAKKPGRERRSPDELD</sequence>
<evidence type="ECO:0000256" key="2">
    <source>
        <dbReference type="ARBA" id="ARBA00023012"/>
    </source>
</evidence>
<dbReference type="GO" id="GO:0032993">
    <property type="term" value="C:protein-DNA complex"/>
    <property type="evidence" value="ECO:0007669"/>
    <property type="project" value="TreeGrafter"/>
</dbReference>
<dbReference type="Pfam" id="PF02954">
    <property type="entry name" value="HTH_8"/>
    <property type="match status" value="1"/>
</dbReference>
<dbReference type="SUPFAM" id="SSF52172">
    <property type="entry name" value="CheY-like"/>
    <property type="match status" value="1"/>
</dbReference>
<evidence type="ECO:0000256" key="6">
    <source>
        <dbReference type="PROSITE-ProRule" id="PRU00169"/>
    </source>
</evidence>
<dbReference type="GO" id="GO:0000156">
    <property type="term" value="F:phosphorelay response regulator activity"/>
    <property type="evidence" value="ECO:0007669"/>
    <property type="project" value="TreeGrafter"/>
</dbReference>